<organism evidence="1 2">
    <name type="scientific">Sphingobium herbicidovorans (strain ATCC 700291 / DSM 11019 / CCUG 56400 / KCTC 2939 / LMG 18315 / NBRC 16415 / MH)</name>
    <name type="common">Sphingomonas herbicidovorans</name>
    <dbReference type="NCBI Taxonomy" id="1219045"/>
    <lineage>
        <taxon>Bacteria</taxon>
        <taxon>Pseudomonadati</taxon>
        <taxon>Pseudomonadota</taxon>
        <taxon>Alphaproteobacteria</taxon>
        <taxon>Sphingomonadales</taxon>
        <taxon>Sphingomonadaceae</taxon>
        <taxon>Sphingobium</taxon>
    </lineage>
</organism>
<proteinExistence type="predicted"/>
<dbReference type="eggNOG" id="ENOG5031BZ9">
    <property type="taxonomic scope" value="Bacteria"/>
</dbReference>
<evidence type="ECO:0000313" key="2">
    <source>
        <dbReference type="Proteomes" id="UP000024284"/>
    </source>
</evidence>
<dbReference type="RefSeq" id="WP_037468607.1">
    <property type="nucleotide sequence ID" value="NZ_JFZA02000056.1"/>
</dbReference>
<keyword evidence="2" id="KW-1185">Reference proteome</keyword>
<evidence type="ECO:0000313" key="1">
    <source>
        <dbReference type="EMBL" id="KFG88706.1"/>
    </source>
</evidence>
<dbReference type="PATRIC" id="fig|1219045.3.peg.3596"/>
<dbReference type="Proteomes" id="UP000024284">
    <property type="component" value="Unassembled WGS sequence"/>
</dbReference>
<dbReference type="PROSITE" id="PS51257">
    <property type="entry name" value="PROKAR_LIPOPROTEIN"/>
    <property type="match status" value="1"/>
</dbReference>
<sequence>MFMRTSDKIAGVGLLCLALAGCDDNGSMQAADTGSGRAAVADCAIGSRSGWARTCLVEQAGTILTLRHADGGFRRFTILKDGRGLASADGAEPASIAILEQGQIEVSAGEDRYRLPATIAGR</sequence>
<gene>
    <name evidence="1" type="ORF">BV98_003542</name>
</gene>
<dbReference type="EMBL" id="JFZA02000056">
    <property type="protein sequence ID" value="KFG88706.1"/>
    <property type="molecule type" value="Genomic_DNA"/>
</dbReference>
<reference evidence="1" key="1">
    <citation type="submission" date="2014-08" db="EMBL/GenBank/DDBJ databases">
        <title>Draft genome sequences of Sphingobium herbicidovorans.</title>
        <authorList>
            <person name="Gan H.M."/>
            <person name="Gan H.Y."/>
            <person name="Savka M.A."/>
        </authorList>
    </citation>
    <scope>NUCLEOTIDE SEQUENCE [LARGE SCALE GENOMIC DNA]</scope>
    <source>
        <strain evidence="1">NBRC 16415</strain>
    </source>
</reference>
<accession>A0A086P5N8</accession>
<protein>
    <submittedName>
        <fullName evidence="1">Lipoprotein</fullName>
    </submittedName>
</protein>
<dbReference type="AlphaFoldDB" id="A0A086P5N8"/>
<keyword evidence="1" id="KW-0449">Lipoprotein</keyword>
<comment type="caution">
    <text evidence="1">The sequence shown here is derived from an EMBL/GenBank/DDBJ whole genome shotgun (WGS) entry which is preliminary data.</text>
</comment>
<name>A0A086P5N8_SPHHM</name>
<dbReference type="STRING" id="76947.GCA_002080435_00273"/>